<dbReference type="EnsemblMetazoa" id="OVOC7078.1">
    <property type="protein sequence ID" value="OVOC7078.1"/>
    <property type="gene ID" value="WBGene00243887"/>
</dbReference>
<sequence>MALKQLPQHGIKIMASEQDSNRIQDLKKRSVPKNADEERMKKSSSKFVEQQRLVTEGSKISSPIVLNERPGVRYLCCDRYFKCNGRNLIAREIWPSDGGCIELNRKELKRFIINNEVRRLNGSKVSRYMAGGSSSENTIDSRTKQTSRDDSALTIESSIKSFTSVFRPDSCEVLQHKAGRSPTEFHSMSVGINSNGNMKTKQQFRLRRNFEQIIKDSSSEISITSITESPETLISSKTTDLTNPSFDESSSKVTNNELPTGAYNFIQNRSDRPVSAMKPDGTIVIPGVVCVDNFKSLDGVVLKLKVLAKSPNESRQLNIKIGCSDSNQNGHNEWNRNLSV</sequence>
<feature type="region of interest" description="Disordered" evidence="1">
    <location>
        <begin position="1"/>
        <end position="48"/>
    </location>
</feature>
<feature type="region of interest" description="Disordered" evidence="1">
    <location>
        <begin position="129"/>
        <end position="150"/>
    </location>
</feature>
<evidence type="ECO:0000313" key="2">
    <source>
        <dbReference type="EnsemblMetazoa" id="OVOC7078.1"/>
    </source>
</evidence>
<dbReference type="Proteomes" id="UP000024404">
    <property type="component" value="Unassembled WGS sequence"/>
</dbReference>
<proteinExistence type="predicted"/>
<evidence type="ECO:0000313" key="3">
    <source>
        <dbReference type="Proteomes" id="UP000024404"/>
    </source>
</evidence>
<keyword evidence="3" id="KW-1185">Reference proteome</keyword>
<name>A0A8R1TZI3_ONCVO</name>
<feature type="compositionally biased region" description="Basic and acidic residues" evidence="1">
    <location>
        <begin position="19"/>
        <end position="41"/>
    </location>
</feature>
<feature type="compositionally biased region" description="Basic and acidic residues" evidence="1">
    <location>
        <begin position="139"/>
        <end position="150"/>
    </location>
</feature>
<protein>
    <submittedName>
        <fullName evidence="2">Uncharacterized protein</fullName>
    </submittedName>
</protein>
<evidence type="ECO:0000256" key="1">
    <source>
        <dbReference type="SAM" id="MobiDB-lite"/>
    </source>
</evidence>
<reference evidence="2" key="2">
    <citation type="submission" date="2022-06" db="UniProtKB">
        <authorList>
            <consortium name="EnsemblMetazoa"/>
        </authorList>
    </citation>
    <scope>IDENTIFICATION</scope>
</reference>
<organism evidence="2 3">
    <name type="scientific">Onchocerca volvulus</name>
    <dbReference type="NCBI Taxonomy" id="6282"/>
    <lineage>
        <taxon>Eukaryota</taxon>
        <taxon>Metazoa</taxon>
        <taxon>Ecdysozoa</taxon>
        <taxon>Nematoda</taxon>
        <taxon>Chromadorea</taxon>
        <taxon>Rhabditida</taxon>
        <taxon>Spirurina</taxon>
        <taxon>Spiruromorpha</taxon>
        <taxon>Filarioidea</taxon>
        <taxon>Onchocercidae</taxon>
        <taxon>Onchocerca</taxon>
    </lineage>
</organism>
<dbReference type="EMBL" id="CMVM020000187">
    <property type="status" value="NOT_ANNOTATED_CDS"/>
    <property type="molecule type" value="Genomic_DNA"/>
</dbReference>
<reference evidence="3" key="1">
    <citation type="submission" date="2013-10" db="EMBL/GenBank/DDBJ databases">
        <title>Genome sequencing of Onchocerca volvulus.</title>
        <authorList>
            <person name="Cotton J."/>
            <person name="Tsai J."/>
            <person name="Stanley E."/>
            <person name="Tracey A."/>
            <person name="Holroyd N."/>
            <person name="Lustigman S."/>
            <person name="Berriman M."/>
        </authorList>
    </citation>
    <scope>NUCLEOTIDE SEQUENCE</scope>
</reference>
<dbReference type="AlphaFoldDB" id="A0A8R1TZI3"/>
<accession>A0A8R1TZI3</accession>